<proteinExistence type="predicted"/>
<protein>
    <recommendedName>
        <fullName evidence="1">Response regulatory domain-containing protein</fullName>
    </recommendedName>
</protein>
<sequence length="141" mass="16139">MNKPSKPVTLFLIEDDDIDALTIERSFKKNRVSNSIIRATDGIDALEKLRSGNIPKPFIILLDLHMPRMGGHEFLDILRADEEYQNTVVFILTTSKAHEDINGSYQHKVAGYYVKEEAGENFCNIVNVLTSYWKIVHFPDE</sequence>
<dbReference type="Pfam" id="PF00072">
    <property type="entry name" value="Response_reg"/>
    <property type="match status" value="1"/>
</dbReference>
<gene>
    <name evidence="2" type="ORF">LCGC14_0637010</name>
</gene>
<dbReference type="InterPro" id="IPR011006">
    <property type="entry name" value="CheY-like_superfamily"/>
</dbReference>
<dbReference type="CDD" id="cd17557">
    <property type="entry name" value="REC_Rcp-like"/>
    <property type="match status" value="1"/>
</dbReference>
<organism evidence="2">
    <name type="scientific">marine sediment metagenome</name>
    <dbReference type="NCBI Taxonomy" id="412755"/>
    <lineage>
        <taxon>unclassified sequences</taxon>
        <taxon>metagenomes</taxon>
        <taxon>ecological metagenomes</taxon>
    </lineage>
</organism>
<dbReference type="Gene3D" id="3.40.50.2300">
    <property type="match status" value="1"/>
</dbReference>
<dbReference type="PROSITE" id="PS50110">
    <property type="entry name" value="RESPONSE_REGULATORY"/>
    <property type="match status" value="1"/>
</dbReference>
<evidence type="ECO:0000313" key="2">
    <source>
        <dbReference type="EMBL" id="KKN50018.1"/>
    </source>
</evidence>
<feature type="domain" description="Response regulatory" evidence="1">
    <location>
        <begin position="9"/>
        <end position="130"/>
    </location>
</feature>
<dbReference type="SMART" id="SM00448">
    <property type="entry name" value="REC"/>
    <property type="match status" value="1"/>
</dbReference>
<dbReference type="SUPFAM" id="SSF52172">
    <property type="entry name" value="CheY-like"/>
    <property type="match status" value="1"/>
</dbReference>
<dbReference type="GO" id="GO:0000160">
    <property type="term" value="P:phosphorelay signal transduction system"/>
    <property type="evidence" value="ECO:0007669"/>
    <property type="project" value="InterPro"/>
</dbReference>
<dbReference type="InterPro" id="IPR001789">
    <property type="entry name" value="Sig_transdc_resp-reg_receiver"/>
</dbReference>
<dbReference type="EMBL" id="LAZR01001139">
    <property type="protein sequence ID" value="KKN50018.1"/>
    <property type="molecule type" value="Genomic_DNA"/>
</dbReference>
<dbReference type="InterPro" id="IPR052893">
    <property type="entry name" value="TCS_response_regulator"/>
</dbReference>
<dbReference type="PANTHER" id="PTHR44520:SF2">
    <property type="entry name" value="RESPONSE REGULATOR RCP1"/>
    <property type="match status" value="1"/>
</dbReference>
<dbReference type="AlphaFoldDB" id="A0A0F9U8P7"/>
<evidence type="ECO:0000259" key="1">
    <source>
        <dbReference type="PROSITE" id="PS50110"/>
    </source>
</evidence>
<accession>A0A0F9U8P7</accession>
<comment type="caution">
    <text evidence="2">The sequence shown here is derived from an EMBL/GenBank/DDBJ whole genome shotgun (WGS) entry which is preliminary data.</text>
</comment>
<dbReference type="PANTHER" id="PTHR44520">
    <property type="entry name" value="RESPONSE REGULATOR RCP1-RELATED"/>
    <property type="match status" value="1"/>
</dbReference>
<name>A0A0F9U8P7_9ZZZZ</name>
<reference evidence="2" key="1">
    <citation type="journal article" date="2015" name="Nature">
        <title>Complex archaea that bridge the gap between prokaryotes and eukaryotes.</title>
        <authorList>
            <person name="Spang A."/>
            <person name="Saw J.H."/>
            <person name="Jorgensen S.L."/>
            <person name="Zaremba-Niedzwiedzka K."/>
            <person name="Martijn J."/>
            <person name="Lind A.E."/>
            <person name="van Eijk R."/>
            <person name="Schleper C."/>
            <person name="Guy L."/>
            <person name="Ettema T.J."/>
        </authorList>
    </citation>
    <scope>NUCLEOTIDE SEQUENCE</scope>
</reference>